<evidence type="ECO:0000256" key="2">
    <source>
        <dbReference type="ARBA" id="ARBA00022448"/>
    </source>
</evidence>
<dbReference type="STRING" id="1419482.SAMN05444266_105195"/>
<dbReference type="Gene3D" id="2.60.40.1120">
    <property type="entry name" value="Carboxypeptidase-like, regulatory domain"/>
    <property type="match status" value="1"/>
</dbReference>
<dbReference type="EMBL" id="FRBL01000005">
    <property type="protein sequence ID" value="SHL84515.1"/>
    <property type="molecule type" value="Genomic_DNA"/>
</dbReference>
<dbReference type="InterPro" id="IPR023997">
    <property type="entry name" value="TonB-dep_OMP_SusC/RagA_CS"/>
</dbReference>
<evidence type="ECO:0000259" key="9">
    <source>
        <dbReference type="Pfam" id="PF07715"/>
    </source>
</evidence>
<dbReference type="PROSITE" id="PS52016">
    <property type="entry name" value="TONB_DEPENDENT_REC_3"/>
    <property type="match status" value="1"/>
</dbReference>
<dbReference type="InterPro" id="IPR037066">
    <property type="entry name" value="Plug_dom_sf"/>
</dbReference>
<keyword evidence="3 7" id="KW-1134">Transmembrane beta strand</keyword>
<dbReference type="Pfam" id="PF13715">
    <property type="entry name" value="CarbopepD_reg_2"/>
    <property type="match status" value="1"/>
</dbReference>
<evidence type="ECO:0000256" key="6">
    <source>
        <dbReference type="ARBA" id="ARBA00023237"/>
    </source>
</evidence>
<dbReference type="InterPro" id="IPR036942">
    <property type="entry name" value="Beta-barrel_TonB_sf"/>
</dbReference>
<keyword evidence="6 7" id="KW-0998">Cell outer membrane</keyword>
<evidence type="ECO:0000256" key="5">
    <source>
        <dbReference type="ARBA" id="ARBA00023136"/>
    </source>
</evidence>
<reference evidence="10 11" key="1">
    <citation type="submission" date="2016-11" db="EMBL/GenBank/DDBJ databases">
        <authorList>
            <person name="Jaros S."/>
            <person name="Januszkiewicz K."/>
            <person name="Wedrychowicz H."/>
        </authorList>
    </citation>
    <scope>NUCLEOTIDE SEQUENCE [LARGE SCALE GENOMIC DNA]</scope>
    <source>
        <strain evidence="10 11">DSM 27406</strain>
    </source>
</reference>
<dbReference type="InterPro" id="IPR039426">
    <property type="entry name" value="TonB-dep_rcpt-like"/>
</dbReference>
<dbReference type="InterPro" id="IPR008969">
    <property type="entry name" value="CarboxyPept-like_regulatory"/>
</dbReference>
<evidence type="ECO:0000256" key="3">
    <source>
        <dbReference type="ARBA" id="ARBA00022452"/>
    </source>
</evidence>
<dbReference type="AlphaFoldDB" id="A0A1M7DYE1"/>
<name>A0A1M7DYE1_9BACT</name>
<dbReference type="Gene3D" id="2.40.170.20">
    <property type="entry name" value="TonB-dependent receptor, beta-barrel domain"/>
    <property type="match status" value="1"/>
</dbReference>
<dbReference type="GO" id="GO:0009279">
    <property type="term" value="C:cell outer membrane"/>
    <property type="evidence" value="ECO:0007669"/>
    <property type="project" value="UniProtKB-SubCell"/>
</dbReference>
<dbReference type="InterPro" id="IPR012910">
    <property type="entry name" value="Plug_dom"/>
</dbReference>
<dbReference type="OrthoDB" id="9768177at2"/>
<evidence type="ECO:0000256" key="4">
    <source>
        <dbReference type="ARBA" id="ARBA00022692"/>
    </source>
</evidence>
<dbReference type="SUPFAM" id="SSF56935">
    <property type="entry name" value="Porins"/>
    <property type="match status" value="1"/>
</dbReference>
<gene>
    <name evidence="10" type="ORF">SAMN05444266_105195</name>
</gene>
<accession>A0A1M7DYE1</accession>
<evidence type="ECO:0000313" key="10">
    <source>
        <dbReference type="EMBL" id="SHL84515.1"/>
    </source>
</evidence>
<protein>
    <submittedName>
        <fullName evidence="10">TonB-linked outer membrane protein, SusC/RagA family</fullName>
    </submittedName>
</protein>
<sequence>MLMRKVLVLLLAVLSLAGNVFAQGRTVTGKVTDARDGSPIPGVTIQIKGTNKGTTSSVDGTYKIAVDANAVLVFSFVGYANQEKPAASDVLNVKLGADDKQLSEVVVTGYTVVDRKKLVSSISEVGSKQLENVPMPDVNQLLQGRAPGVVSSSGSGQPGAKQSISIRGIGSLSASADPIYVIDGVIINAGQVNEVTQTQSTDIMANINPNDIESINVLKDASALALYGARGGNGVIVITTKKGKAGQSKVGFKAQYGFNMPSFGNWKQMDAQQAFNYKRDVYRLNGFSQEDIEAAVPDSLLKYATDWRDLAFQNGKTQNYEINSSGGNEKTQYYLSGGYFSQDGAMINSGLKRYSVVSNVQSKVSDRLDVGLNLNLSYADINNAGAGNRYSSPLLGSFANSPLLPAYKPDGSLYTGLEDLWQNTSNTGDNFVYSSALNTNRVENLRILGKMYLNYKIFDWMKFGQNISVDYVSAQQKSFQDPTTGDGYNFSDPNQSGSVYQAQRNQRTITSQTSLSGKFNVGQKHLFDYLALMEYAPTHFNSFNAEGVGFATPKTPVLDAAAVPLGVGGTQTDSRFLSYLGQLNYTFNGKYYFTGSLRRDGSSRFAPGHKWSNFYSLGGSWRIIDENFMKDQHIFSDAKLRVSHGTSGIAGGISDFGWMSIYGYDVAYGGSPASRPTEPGTPDLTWEKSISTNVGLDMGFLKNRLTASVDLYYRKSVDLLLRNPLPPTSGYPDRLVNLGTMANKGVEASISSRNIDHKDFQWSTDVTFAYNKNKILSMGGAADVNPPTNSDGTTYTGTIHREGLPAYSWYLKEWAGVDPNNGDPLWYKADGTTTNNINLANYRVFGTTMPKITLGFNNTFNYKNFTLSAFIYASQGNQVINGTARYGDADGGRLNWNYNVEAGENYWTTPGQNASRPKPIPGGNKNSAALSTRYLEDGSYIRLRNVVLGYNVPKSWLNAAKIQNVRLYVQAQNLLTITGYSGVDPEIDNTGYEFFKYPVNKTVSFGVDITL</sequence>
<dbReference type="NCBIfam" id="TIGR04057">
    <property type="entry name" value="SusC_RagA_signa"/>
    <property type="match status" value="1"/>
</dbReference>
<keyword evidence="4 7" id="KW-0812">Transmembrane</keyword>
<evidence type="ECO:0000313" key="11">
    <source>
        <dbReference type="Proteomes" id="UP000184420"/>
    </source>
</evidence>
<dbReference type="Gene3D" id="2.170.130.10">
    <property type="entry name" value="TonB-dependent receptor, plug domain"/>
    <property type="match status" value="1"/>
</dbReference>
<keyword evidence="5 7" id="KW-0472">Membrane</keyword>
<feature type="domain" description="TonB-dependent receptor plug" evidence="9">
    <location>
        <begin position="116"/>
        <end position="235"/>
    </location>
</feature>
<organism evidence="10 11">
    <name type="scientific">Chitinophaga jiangningensis</name>
    <dbReference type="NCBI Taxonomy" id="1419482"/>
    <lineage>
        <taxon>Bacteria</taxon>
        <taxon>Pseudomonadati</taxon>
        <taxon>Bacteroidota</taxon>
        <taxon>Chitinophagia</taxon>
        <taxon>Chitinophagales</taxon>
        <taxon>Chitinophagaceae</taxon>
        <taxon>Chitinophaga</taxon>
    </lineage>
</organism>
<comment type="subcellular location">
    <subcellularLocation>
        <location evidence="1 7">Cell outer membrane</location>
        <topology evidence="1 7">Multi-pass membrane protein</topology>
    </subcellularLocation>
</comment>
<evidence type="ECO:0000256" key="1">
    <source>
        <dbReference type="ARBA" id="ARBA00004571"/>
    </source>
</evidence>
<comment type="similarity">
    <text evidence="7">Belongs to the TonB-dependent receptor family.</text>
</comment>
<evidence type="ECO:0000256" key="8">
    <source>
        <dbReference type="SAM" id="SignalP"/>
    </source>
</evidence>
<dbReference type="InterPro" id="IPR023996">
    <property type="entry name" value="TonB-dep_OMP_SusC/RagA"/>
</dbReference>
<dbReference type="Pfam" id="PF07715">
    <property type="entry name" value="Plug"/>
    <property type="match status" value="1"/>
</dbReference>
<keyword evidence="8" id="KW-0732">Signal</keyword>
<feature type="signal peptide" evidence="8">
    <location>
        <begin position="1"/>
        <end position="22"/>
    </location>
</feature>
<keyword evidence="2 7" id="KW-0813">Transport</keyword>
<feature type="chain" id="PRO_5009925210" evidence="8">
    <location>
        <begin position="23"/>
        <end position="1011"/>
    </location>
</feature>
<evidence type="ECO:0000256" key="7">
    <source>
        <dbReference type="PROSITE-ProRule" id="PRU01360"/>
    </source>
</evidence>
<keyword evidence="11" id="KW-1185">Reference proteome</keyword>
<dbReference type="Proteomes" id="UP000184420">
    <property type="component" value="Unassembled WGS sequence"/>
</dbReference>
<dbReference type="NCBIfam" id="TIGR04056">
    <property type="entry name" value="OMP_RagA_SusC"/>
    <property type="match status" value="1"/>
</dbReference>
<dbReference type="SUPFAM" id="SSF49464">
    <property type="entry name" value="Carboxypeptidase regulatory domain-like"/>
    <property type="match status" value="1"/>
</dbReference>
<proteinExistence type="inferred from homology"/>